<keyword evidence="1" id="KW-0175">Coiled coil</keyword>
<gene>
    <name evidence="2" type="primary">A03p000040.1_BraROA</name>
    <name evidence="2" type="ORF">IGI04_008761</name>
</gene>
<evidence type="ECO:0000313" key="2">
    <source>
        <dbReference type="EMBL" id="KAG5402642.1"/>
    </source>
</evidence>
<dbReference type="PANTHER" id="PTHR31016:SF20">
    <property type="entry name" value="HEAT-INDUCIBLE TRANSCRIPTION REPRESSOR-RELATED"/>
    <property type="match status" value="1"/>
</dbReference>
<proteinExistence type="predicted"/>
<evidence type="ECO:0000256" key="1">
    <source>
        <dbReference type="SAM" id="Coils"/>
    </source>
</evidence>
<accession>A0ABQ7MVB8</accession>
<dbReference type="EMBL" id="JADBGQ010000003">
    <property type="protein sequence ID" value="KAG5402642.1"/>
    <property type="molecule type" value="Genomic_DNA"/>
</dbReference>
<organism evidence="2 3">
    <name type="scientific">Brassica rapa subsp. trilocularis</name>
    <dbReference type="NCBI Taxonomy" id="1813537"/>
    <lineage>
        <taxon>Eukaryota</taxon>
        <taxon>Viridiplantae</taxon>
        <taxon>Streptophyta</taxon>
        <taxon>Embryophyta</taxon>
        <taxon>Tracheophyta</taxon>
        <taxon>Spermatophyta</taxon>
        <taxon>Magnoliopsida</taxon>
        <taxon>eudicotyledons</taxon>
        <taxon>Gunneridae</taxon>
        <taxon>Pentapetalae</taxon>
        <taxon>rosids</taxon>
        <taxon>malvids</taxon>
        <taxon>Brassicales</taxon>
        <taxon>Brassicaceae</taxon>
        <taxon>Brassiceae</taxon>
        <taxon>Brassica</taxon>
    </lineage>
</organism>
<protein>
    <submittedName>
        <fullName evidence="2">Uncharacterized protein</fullName>
    </submittedName>
</protein>
<sequence>MDPGENEVVLMNEAMDGDESFIEIKINQPATGMSISSSSSSSFSPSPSNEMQTTAIFSSASSCFSAYSSVTTKLMMKLGCLSVVGVIREKVNVGEKWVLKVIHGRRSKSSLHYYCEGSTNYSEETLTDDSLTAAIAYCNASSLSRQNSLPIQIPTDTYLNLNYGWRIERRRHGIGKFATLKDDTDRLPPSRKASLPAALAFPDFDHPRSKVARATAAKAKLLLHELKNVKADLAFVKERRAQLEEDNIHLRENHHGKGSNPAIRLQLESLLAEKARLAHESSVYQRENRIIKYHQLTMQDEGSDEVTHKSTLLYPL</sequence>
<evidence type="ECO:0000313" key="3">
    <source>
        <dbReference type="Proteomes" id="UP000823674"/>
    </source>
</evidence>
<dbReference type="Proteomes" id="UP000823674">
    <property type="component" value="Chromosome A03"/>
</dbReference>
<name>A0ABQ7MVB8_BRACM</name>
<reference evidence="2 3" key="1">
    <citation type="submission" date="2021-03" db="EMBL/GenBank/DDBJ databases">
        <authorList>
            <person name="King G.J."/>
            <person name="Bancroft I."/>
            <person name="Baten A."/>
            <person name="Bloomfield J."/>
            <person name="Borpatragohain P."/>
            <person name="He Z."/>
            <person name="Irish N."/>
            <person name="Irwin J."/>
            <person name="Liu K."/>
            <person name="Mauleon R.P."/>
            <person name="Moore J."/>
            <person name="Morris R."/>
            <person name="Ostergaard L."/>
            <person name="Wang B."/>
            <person name="Wells R."/>
        </authorList>
    </citation>
    <scope>NUCLEOTIDE SEQUENCE [LARGE SCALE GENOMIC DNA]</scope>
    <source>
        <strain evidence="2">R-o-18</strain>
        <tissue evidence="2">Leaf</tissue>
    </source>
</reference>
<comment type="caution">
    <text evidence="2">The sequence shown here is derived from an EMBL/GenBank/DDBJ whole genome shotgun (WGS) entry which is preliminary data.</text>
</comment>
<feature type="coiled-coil region" evidence="1">
    <location>
        <begin position="219"/>
        <end position="287"/>
    </location>
</feature>
<dbReference type="PANTHER" id="PTHR31016">
    <property type="entry name" value="OS04G0228100 PROTEIN"/>
    <property type="match status" value="1"/>
</dbReference>
<keyword evidence="3" id="KW-1185">Reference proteome</keyword>